<proteinExistence type="predicted"/>
<feature type="domain" description="DUF4376" evidence="1">
    <location>
        <begin position="98"/>
        <end position="206"/>
    </location>
</feature>
<dbReference type="PATRIC" id="fig|999406.3.peg.3073"/>
<evidence type="ECO:0000313" key="3">
    <source>
        <dbReference type="Proteomes" id="UP000013180"/>
    </source>
</evidence>
<accession>R0D3A5</accession>
<sequence>MEKIRIGKEERRYEINGIQPESANVLKIAFADTIPDIWGDITIHTNDGTEATTLHGYDTVWKQDGNTVWLSNDGSVYTPLAPPEPVEPPEPYVPTLAEVQATKKAEMSAACEQIIHHGVNVTLSDGTTEHYSLTEHDQLNLFGKLSQISAGAARLEYHADGQPCRYYKAADMQAIIQAAMWHVSYHTTYCNAINMWIAGCQTAEEVQEIFYGADVPEEYRSEVLKTYLTQIAGQMGVNTDGTQTE</sequence>
<dbReference type="EMBL" id="AGYL01000023">
    <property type="protein sequence ID" value="ENZ63562.1"/>
    <property type="molecule type" value="Genomic_DNA"/>
</dbReference>
<dbReference type="RefSeq" id="WP_002586938.1">
    <property type="nucleotide sequence ID" value="NZ_KB851038.1"/>
</dbReference>
<dbReference type="AlphaFoldDB" id="R0D3A5"/>
<dbReference type="HOGENOM" id="CLU_098554_0_0_9"/>
<dbReference type="InterPro" id="IPR025484">
    <property type="entry name" value="DUF4376"/>
</dbReference>
<evidence type="ECO:0000259" key="1">
    <source>
        <dbReference type="Pfam" id="PF14301"/>
    </source>
</evidence>
<dbReference type="Pfam" id="PF14301">
    <property type="entry name" value="DUF4376"/>
    <property type="match status" value="1"/>
</dbReference>
<name>R0D3A5_9FIRM</name>
<comment type="caution">
    <text evidence="2">The sequence shown here is derived from an EMBL/GenBank/DDBJ whole genome shotgun (WGS) entry which is preliminary data.</text>
</comment>
<evidence type="ECO:0000313" key="2">
    <source>
        <dbReference type="EMBL" id="ENZ63562.1"/>
    </source>
</evidence>
<organism evidence="2 3">
    <name type="scientific">[Clostridium] clostridioforme 90A6</name>
    <dbReference type="NCBI Taxonomy" id="999406"/>
    <lineage>
        <taxon>Bacteria</taxon>
        <taxon>Bacillati</taxon>
        <taxon>Bacillota</taxon>
        <taxon>Clostridia</taxon>
        <taxon>Lachnospirales</taxon>
        <taxon>Lachnospiraceae</taxon>
        <taxon>Enterocloster</taxon>
    </lineage>
</organism>
<reference evidence="2" key="1">
    <citation type="submission" date="2013-01" db="EMBL/GenBank/DDBJ databases">
        <title>The Genome Sequence of Clostridium clostridioforme 90A6.</title>
        <authorList>
            <consortium name="The Broad Institute Genome Sequencing Platform"/>
            <person name="Earl A."/>
            <person name="Ward D."/>
            <person name="Feldgarden M."/>
            <person name="Gevers D."/>
            <person name="Courvalin P."/>
            <person name="Lambert T."/>
            <person name="Walker B."/>
            <person name="Young S.K."/>
            <person name="Zeng Q."/>
            <person name="Gargeya S."/>
            <person name="Fitzgerald M."/>
            <person name="Haas B."/>
            <person name="Abouelleil A."/>
            <person name="Alvarado L."/>
            <person name="Arachchi H.M."/>
            <person name="Berlin A.M."/>
            <person name="Chapman S.B."/>
            <person name="Dewar J."/>
            <person name="Goldberg J."/>
            <person name="Griggs A."/>
            <person name="Gujja S."/>
            <person name="Hansen M."/>
            <person name="Howarth C."/>
            <person name="Imamovic A."/>
            <person name="Larimer J."/>
            <person name="McCowan C."/>
            <person name="Murphy C."/>
            <person name="Neiman D."/>
            <person name="Pearson M."/>
            <person name="Priest M."/>
            <person name="Roberts A."/>
            <person name="Saif S."/>
            <person name="Shea T."/>
            <person name="Sisk P."/>
            <person name="Sykes S."/>
            <person name="Wortman J."/>
            <person name="Nusbaum C."/>
            <person name="Birren B."/>
        </authorList>
    </citation>
    <scope>NUCLEOTIDE SEQUENCE [LARGE SCALE GENOMIC DNA]</scope>
    <source>
        <strain evidence="2">90A6</strain>
    </source>
</reference>
<keyword evidence="3" id="KW-1185">Reference proteome</keyword>
<dbReference type="Proteomes" id="UP000013180">
    <property type="component" value="Unassembled WGS sequence"/>
</dbReference>
<protein>
    <recommendedName>
        <fullName evidence="1">DUF4376 domain-containing protein</fullName>
    </recommendedName>
</protein>
<gene>
    <name evidence="2" type="ORF">HMPREF1083_02865</name>
</gene>